<comment type="caution">
    <text evidence="1">The sequence shown here is derived from an EMBL/GenBank/DDBJ whole genome shotgun (WGS) entry which is preliminary data.</text>
</comment>
<proteinExistence type="predicted"/>
<gene>
    <name evidence="1" type="ORF">S01H1_52232</name>
</gene>
<sequence>QVIAALGVMEDELGGPVPLDEIVFSLRIDFDIRKSEAEVLEILKSSKELQLVRKDSNGWTLTAEGGKVCDDYLNKNFGKIEI</sequence>
<protein>
    <recommendedName>
        <fullName evidence="2">ArnR1-like winged helix-turn-helix domain-containing protein</fullName>
    </recommendedName>
</protein>
<organism evidence="1">
    <name type="scientific">marine sediment metagenome</name>
    <dbReference type="NCBI Taxonomy" id="412755"/>
    <lineage>
        <taxon>unclassified sequences</taxon>
        <taxon>metagenomes</taxon>
        <taxon>ecological metagenomes</taxon>
    </lineage>
</organism>
<accession>X0WQV0</accession>
<reference evidence="1" key="1">
    <citation type="journal article" date="2014" name="Front. Microbiol.">
        <title>High frequency of phylogenetically diverse reductive dehalogenase-homologous genes in deep subseafloor sedimentary metagenomes.</title>
        <authorList>
            <person name="Kawai M."/>
            <person name="Futagami T."/>
            <person name="Toyoda A."/>
            <person name="Takaki Y."/>
            <person name="Nishi S."/>
            <person name="Hori S."/>
            <person name="Arai W."/>
            <person name="Tsubouchi T."/>
            <person name="Morono Y."/>
            <person name="Uchiyama I."/>
            <person name="Ito T."/>
            <person name="Fujiyama A."/>
            <person name="Inagaki F."/>
            <person name="Takami H."/>
        </authorList>
    </citation>
    <scope>NUCLEOTIDE SEQUENCE</scope>
    <source>
        <strain evidence="1">Expedition CK06-06</strain>
    </source>
</reference>
<feature type="non-terminal residue" evidence="1">
    <location>
        <position position="1"/>
    </location>
</feature>
<evidence type="ECO:0008006" key="2">
    <source>
        <dbReference type="Google" id="ProtNLM"/>
    </source>
</evidence>
<name>X0WQV0_9ZZZZ</name>
<dbReference type="EMBL" id="BARS01033755">
    <property type="protein sequence ID" value="GAG15061.1"/>
    <property type="molecule type" value="Genomic_DNA"/>
</dbReference>
<dbReference type="AlphaFoldDB" id="X0WQV0"/>
<evidence type="ECO:0000313" key="1">
    <source>
        <dbReference type="EMBL" id="GAG15061.1"/>
    </source>
</evidence>